<comment type="caution">
    <text evidence="1">The sequence shown here is derived from an EMBL/GenBank/DDBJ whole genome shotgun (WGS) entry which is preliminary data.</text>
</comment>
<evidence type="ECO:0000313" key="1">
    <source>
        <dbReference type="EMBL" id="CAF4629285.1"/>
    </source>
</evidence>
<evidence type="ECO:0000313" key="2">
    <source>
        <dbReference type="Proteomes" id="UP000663866"/>
    </source>
</evidence>
<proteinExistence type="predicted"/>
<accession>A0A821E0X9</accession>
<dbReference type="Proteomes" id="UP000663866">
    <property type="component" value="Unassembled WGS sequence"/>
</dbReference>
<reference evidence="1" key="1">
    <citation type="submission" date="2021-02" db="EMBL/GenBank/DDBJ databases">
        <authorList>
            <person name="Nowell W R."/>
        </authorList>
    </citation>
    <scope>NUCLEOTIDE SEQUENCE</scope>
</reference>
<dbReference type="AlphaFoldDB" id="A0A821E0X9"/>
<feature type="non-terminal residue" evidence="1">
    <location>
        <position position="85"/>
    </location>
</feature>
<organism evidence="1 2">
    <name type="scientific">Rotaria magnacalcarata</name>
    <dbReference type="NCBI Taxonomy" id="392030"/>
    <lineage>
        <taxon>Eukaryota</taxon>
        <taxon>Metazoa</taxon>
        <taxon>Spiralia</taxon>
        <taxon>Gnathifera</taxon>
        <taxon>Rotifera</taxon>
        <taxon>Eurotatoria</taxon>
        <taxon>Bdelloidea</taxon>
        <taxon>Philodinida</taxon>
        <taxon>Philodinidae</taxon>
        <taxon>Rotaria</taxon>
    </lineage>
</organism>
<name>A0A821E0X9_9BILA</name>
<keyword evidence="2" id="KW-1185">Reference proteome</keyword>
<gene>
    <name evidence="1" type="ORF">OVN521_LOCUS46174</name>
</gene>
<protein>
    <submittedName>
        <fullName evidence="1">Uncharacterized protein</fullName>
    </submittedName>
</protein>
<sequence>MYAHQNWSLGGENLSGTSVSTSNTIISLGVPSSTSTQDSVLRGFQLHSYQTMPNSILQEMLIIFQSNQPNQIEQWYHLLSKIISD</sequence>
<dbReference type="EMBL" id="CAJOBG010080365">
    <property type="protein sequence ID" value="CAF4629285.1"/>
    <property type="molecule type" value="Genomic_DNA"/>
</dbReference>